<comment type="caution">
    <text evidence="2">The sequence shown here is derived from an EMBL/GenBank/DDBJ whole genome shotgun (WGS) entry which is preliminary data.</text>
</comment>
<accession>A0A2S6HPB0</accession>
<dbReference type="EMBL" id="PTJA01000010">
    <property type="protein sequence ID" value="PPK79377.1"/>
    <property type="molecule type" value="Genomic_DNA"/>
</dbReference>
<dbReference type="Proteomes" id="UP000237749">
    <property type="component" value="Unassembled WGS sequence"/>
</dbReference>
<organism evidence="2 3">
    <name type="scientific">Lacrimispora xylanisolvens</name>
    <dbReference type="NCBI Taxonomy" id="384636"/>
    <lineage>
        <taxon>Bacteria</taxon>
        <taxon>Bacillati</taxon>
        <taxon>Bacillota</taxon>
        <taxon>Clostridia</taxon>
        <taxon>Lachnospirales</taxon>
        <taxon>Lachnospiraceae</taxon>
        <taxon>Lacrimispora</taxon>
    </lineage>
</organism>
<dbReference type="AlphaFoldDB" id="A0A2S6HPB0"/>
<dbReference type="OrthoDB" id="1906526at2"/>
<dbReference type="Gene3D" id="2.170.130.30">
    <property type="match status" value="1"/>
</dbReference>
<name>A0A2S6HPB0_9FIRM</name>
<dbReference type="RefSeq" id="WP_104438250.1">
    <property type="nucleotide sequence ID" value="NZ_PTJA01000010.1"/>
</dbReference>
<dbReference type="InterPro" id="IPR027954">
    <property type="entry name" value="Transcobalamin-like_C"/>
</dbReference>
<gene>
    <name evidence="2" type="ORF">BXY41_11096</name>
</gene>
<keyword evidence="3" id="KW-1185">Reference proteome</keyword>
<reference evidence="2 3" key="1">
    <citation type="submission" date="2018-02" db="EMBL/GenBank/DDBJ databases">
        <title>Genomic Encyclopedia of Archaeal and Bacterial Type Strains, Phase II (KMG-II): from individual species to whole genera.</title>
        <authorList>
            <person name="Goeker M."/>
        </authorList>
    </citation>
    <scope>NUCLEOTIDE SEQUENCE [LARGE SCALE GENOMIC DNA]</scope>
    <source>
        <strain evidence="2 3">DSM 3808</strain>
    </source>
</reference>
<proteinExistence type="predicted"/>
<evidence type="ECO:0000313" key="3">
    <source>
        <dbReference type="Proteomes" id="UP000237749"/>
    </source>
</evidence>
<feature type="domain" description="Transcobalamin-like C-terminal" evidence="1">
    <location>
        <begin position="79"/>
        <end position="134"/>
    </location>
</feature>
<protein>
    <submittedName>
        <fullName evidence="2">Uncharacterized protein DUF4430</fullName>
    </submittedName>
</protein>
<evidence type="ECO:0000259" key="1">
    <source>
        <dbReference type="Pfam" id="PF14478"/>
    </source>
</evidence>
<sequence length="143" mass="15558">MNRFKRLSPFLGGCTAIAVLALLLVIYTLTRPVPMAGTKNITVDVVYKDGTTDHYQLKTEAQFLLEAINAIPGLTLEGTTTEETGLMVIKINGKQADYKKDGAYWALLCDGEPCNYGVSQQAIKDGEHYTFQYTLSDGKGGGT</sequence>
<evidence type="ECO:0000313" key="2">
    <source>
        <dbReference type="EMBL" id="PPK79377.1"/>
    </source>
</evidence>
<dbReference type="Pfam" id="PF14478">
    <property type="entry name" value="DUF4430"/>
    <property type="match status" value="1"/>
</dbReference>